<evidence type="ECO:0000256" key="1">
    <source>
        <dbReference type="ARBA" id="ARBA00022630"/>
    </source>
</evidence>
<organism evidence="5 6">
    <name type="scientific">Aureimonas endophytica</name>
    <dbReference type="NCBI Taxonomy" id="2027858"/>
    <lineage>
        <taxon>Bacteria</taxon>
        <taxon>Pseudomonadati</taxon>
        <taxon>Pseudomonadota</taxon>
        <taxon>Alphaproteobacteria</taxon>
        <taxon>Hyphomicrobiales</taxon>
        <taxon>Aurantimonadaceae</taxon>
        <taxon>Aureimonas</taxon>
    </lineage>
</organism>
<evidence type="ECO:0000259" key="4">
    <source>
        <dbReference type="PROSITE" id="PS51387"/>
    </source>
</evidence>
<reference evidence="5" key="1">
    <citation type="journal article" date="2014" name="Int. J. Syst. Evol. Microbiol.">
        <title>Complete genome sequence of Corynebacterium casei LMG S-19264T (=DSM 44701T), isolated from a smear-ripened cheese.</title>
        <authorList>
            <consortium name="US DOE Joint Genome Institute (JGI-PGF)"/>
            <person name="Walter F."/>
            <person name="Albersmeier A."/>
            <person name="Kalinowski J."/>
            <person name="Ruckert C."/>
        </authorList>
    </citation>
    <scope>NUCLEOTIDE SEQUENCE</scope>
    <source>
        <strain evidence="5">CGMCC 1.15367</strain>
    </source>
</reference>
<dbReference type="PIRSF" id="PIRSF000136">
    <property type="entry name" value="LGO_GLO"/>
    <property type="match status" value="1"/>
</dbReference>
<dbReference type="Gene3D" id="3.30.43.10">
    <property type="entry name" value="Uridine Diphospho-n-acetylenolpyruvylglucosamine Reductase, domain 2"/>
    <property type="match status" value="1"/>
</dbReference>
<name>A0A917EDH2_9HYPH</name>
<feature type="domain" description="FAD-binding PCMH-type" evidence="4">
    <location>
        <begin position="15"/>
        <end position="183"/>
    </location>
</feature>
<dbReference type="InterPro" id="IPR016169">
    <property type="entry name" value="FAD-bd_PCMH_sub2"/>
</dbReference>
<dbReference type="Pfam" id="PF01565">
    <property type="entry name" value="FAD_binding_4"/>
    <property type="match status" value="1"/>
</dbReference>
<keyword evidence="2" id="KW-0274">FAD</keyword>
<accession>A0A917EDH2</accession>
<dbReference type="InterPro" id="IPR016171">
    <property type="entry name" value="Vanillyl_alc_oxidase_C-sub2"/>
</dbReference>
<dbReference type="GO" id="GO:0016020">
    <property type="term" value="C:membrane"/>
    <property type="evidence" value="ECO:0007669"/>
    <property type="project" value="InterPro"/>
</dbReference>
<dbReference type="GO" id="GO:0003885">
    <property type="term" value="F:D-arabinono-1,4-lactone oxidase activity"/>
    <property type="evidence" value="ECO:0007669"/>
    <property type="project" value="InterPro"/>
</dbReference>
<dbReference type="Gene3D" id="3.30.465.10">
    <property type="match status" value="1"/>
</dbReference>
<dbReference type="Proteomes" id="UP000644699">
    <property type="component" value="Unassembled WGS sequence"/>
</dbReference>
<evidence type="ECO:0000313" key="6">
    <source>
        <dbReference type="Proteomes" id="UP000644699"/>
    </source>
</evidence>
<reference evidence="5" key="2">
    <citation type="submission" date="2020-09" db="EMBL/GenBank/DDBJ databases">
        <authorList>
            <person name="Sun Q."/>
            <person name="Zhou Y."/>
        </authorList>
    </citation>
    <scope>NUCLEOTIDE SEQUENCE</scope>
    <source>
        <strain evidence="5">CGMCC 1.15367</strain>
    </source>
</reference>
<dbReference type="AlphaFoldDB" id="A0A917EDH2"/>
<dbReference type="InterPro" id="IPR036318">
    <property type="entry name" value="FAD-bd_PCMH-like_sf"/>
</dbReference>
<dbReference type="GO" id="GO:0071949">
    <property type="term" value="F:FAD binding"/>
    <property type="evidence" value="ECO:0007669"/>
    <property type="project" value="InterPro"/>
</dbReference>
<evidence type="ECO:0000313" key="5">
    <source>
        <dbReference type="EMBL" id="GGE22761.1"/>
    </source>
</evidence>
<gene>
    <name evidence="5" type="ORF">GCM10011390_47680</name>
</gene>
<keyword evidence="3" id="KW-0560">Oxidoreductase</keyword>
<comment type="caution">
    <text evidence="5">The sequence shown here is derived from an EMBL/GenBank/DDBJ whole genome shotgun (WGS) entry which is preliminary data.</text>
</comment>
<dbReference type="InterPro" id="IPR007173">
    <property type="entry name" value="ALO_C"/>
</dbReference>
<dbReference type="InterPro" id="IPR016166">
    <property type="entry name" value="FAD-bd_PCMH"/>
</dbReference>
<dbReference type="Pfam" id="PF04030">
    <property type="entry name" value="ALO"/>
    <property type="match status" value="1"/>
</dbReference>
<dbReference type="InterPro" id="IPR010031">
    <property type="entry name" value="FAD_lactone_oxidase-like"/>
</dbReference>
<dbReference type="SUPFAM" id="SSF56176">
    <property type="entry name" value="FAD-binding/transporter-associated domain-like"/>
    <property type="match status" value="1"/>
</dbReference>
<dbReference type="Gene3D" id="3.30.70.2530">
    <property type="match status" value="1"/>
</dbReference>
<dbReference type="Gene3D" id="1.10.45.10">
    <property type="entry name" value="Vanillyl-alcohol Oxidase, Chain A, domain 4"/>
    <property type="match status" value="1"/>
</dbReference>
<dbReference type="PANTHER" id="PTHR43762">
    <property type="entry name" value="L-GULONOLACTONE OXIDASE"/>
    <property type="match status" value="1"/>
</dbReference>
<evidence type="ECO:0000256" key="3">
    <source>
        <dbReference type="ARBA" id="ARBA00023002"/>
    </source>
</evidence>
<dbReference type="NCBIfam" id="TIGR01679">
    <property type="entry name" value="bact_FAD_ox"/>
    <property type="match status" value="1"/>
</dbReference>
<dbReference type="EMBL" id="BMIQ01000011">
    <property type="protein sequence ID" value="GGE22761.1"/>
    <property type="molecule type" value="Genomic_DNA"/>
</dbReference>
<dbReference type="InterPro" id="IPR016167">
    <property type="entry name" value="FAD-bd_PCMH_sub1"/>
</dbReference>
<dbReference type="RefSeq" id="WP_188913011.1">
    <property type="nucleotide sequence ID" value="NZ_BMIQ01000011.1"/>
</dbReference>
<sequence>MAFEKGGLWRNWVGNQSCISRYKAEPTEEAELCEMVAEAGRLDLPVRVAGSGHSFTPVVGTTGLRLSLAGMTGVLAVDGTRVTVAAGTRIGDVGRALKELGLSLANQGDIDSQAIAGAFTTGTHGTGATLGCLASQIAGLRLVQPDGSVLAVDGSDPDLLLASRVSLGTLGVISAITLDTVPAYNLHEHLWRDDFETCMARHDELAATHRHFGFFWCPVPESRHLYCLADTRDAPLSTTRATADVCEMKVMDITDRPALESPFERIAYSSEIYPIDYVPNFHELEYAVPVEHGKAAVRAVRELMLTKHTNCIYPIEYRFTAGDEAWMSPFHRQDSITLSVSGGPGIDYWDYLRDVDAILRRYGSRPHWGKLHFLDTEDVTELYPRADDFRALRRRLDPAGRFLNDHVRMLLG</sequence>
<proteinExistence type="predicted"/>
<dbReference type="InterPro" id="IPR006094">
    <property type="entry name" value="Oxid_FAD_bind_N"/>
</dbReference>
<dbReference type="PROSITE" id="PS51387">
    <property type="entry name" value="FAD_PCMH"/>
    <property type="match status" value="1"/>
</dbReference>
<protein>
    <submittedName>
        <fullName evidence="5">FAD-dependent oxidoreductase</fullName>
    </submittedName>
</protein>
<keyword evidence="6" id="KW-1185">Reference proteome</keyword>
<evidence type="ECO:0000256" key="2">
    <source>
        <dbReference type="ARBA" id="ARBA00022827"/>
    </source>
</evidence>
<dbReference type="PANTHER" id="PTHR43762:SF1">
    <property type="entry name" value="D-ARABINONO-1,4-LACTONE OXIDASE"/>
    <property type="match status" value="1"/>
</dbReference>
<keyword evidence="1" id="KW-0285">Flavoprotein</keyword>
<dbReference type="Gene3D" id="3.30.70.2520">
    <property type="match status" value="1"/>
</dbReference>